<evidence type="ECO:0000313" key="1">
    <source>
        <dbReference type="EMBL" id="MBW0556798.1"/>
    </source>
</evidence>
<evidence type="ECO:0000313" key="2">
    <source>
        <dbReference type="Proteomes" id="UP000765509"/>
    </source>
</evidence>
<keyword evidence="2" id="KW-1185">Reference proteome</keyword>
<sequence>MKSLQHPKRRKKLPQSGLFNPIHSDHFEEKISHYQPLSVSSWKKCQVNVENLVREQFQEIPQRPFSTKLPKGIHFQSIGSLSITKWLVDLDKSGLDIFSPKKYDPFNDPDAWNVPIFTLDSTISMQNIPKSHQPLFQLAQSLFVPNLQKKQFWANLILESISVSAQDLIQPEKFEITKSTEDDPLLVQRLSLEFLVSCLSTRPSHSAQIENTLDEKEENQPIHYGMNSLISFNDSILHLMISYVLILAHSKVLPVNIPDGFVLTHKRSKEHLKTLSELQSKIGLVKPCYHILASFLASGVRGLMVCSRDWRKSSAKGALQMIEVTDSVIAKERPYEPIWKRTNAYILDIFNKAFFSKTHEFVPTAPKKLEVAKCLVLDFSEAWLEKNTIEGQPVLDLPDKANINTLLI</sequence>
<protein>
    <submittedName>
        <fullName evidence="1">Uncharacterized protein</fullName>
    </submittedName>
</protein>
<dbReference type="AlphaFoldDB" id="A0A9Q3J740"/>
<dbReference type="Proteomes" id="UP000765509">
    <property type="component" value="Unassembled WGS sequence"/>
</dbReference>
<name>A0A9Q3J740_9BASI</name>
<dbReference type="OrthoDB" id="2506555at2759"/>
<organism evidence="1 2">
    <name type="scientific">Austropuccinia psidii MF-1</name>
    <dbReference type="NCBI Taxonomy" id="1389203"/>
    <lineage>
        <taxon>Eukaryota</taxon>
        <taxon>Fungi</taxon>
        <taxon>Dikarya</taxon>
        <taxon>Basidiomycota</taxon>
        <taxon>Pucciniomycotina</taxon>
        <taxon>Pucciniomycetes</taxon>
        <taxon>Pucciniales</taxon>
        <taxon>Sphaerophragmiaceae</taxon>
        <taxon>Austropuccinia</taxon>
    </lineage>
</organism>
<gene>
    <name evidence="1" type="ORF">O181_096513</name>
</gene>
<comment type="caution">
    <text evidence="1">The sequence shown here is derived from an EMBL/GenBank/DDBJ whole genome shotgun (WGS) entry which is preliminary data.</text>
</comment>
<accession>A0A9Q3J740</accession>
<reference evidence="1" key="1">
    <citation type="submission" date="2021-03" db="EMBL/GenBank/DDBJ databases">
        <title>Draft genome sequence of rust myrtle Austropuccinia psidii MF-1, a brazilian biotype.</title>
        <authorList>
            <person name="Quecine M.C."/>
            <person name="Pachon D.M.R."/>
            <person name="Bonatelli M.L."/>
            <person name="Correr F.H."/>
            <person name="Franceschini L.M."/>
            <person name="Leite T.F."/>
            <person name="Margarido G.R.A."/>
            <person name="Almeida C.A."/>
            <person name="Ferrarezi J.A."/>
            <person name="Labate C.A."/>
        </authorList>
    </citation>
    <scope>NUCLEOTIDE SEQUENCE</scope>
    <source>
        <strain evidence="1">MF-1</strain>
    </source>
</reference>
<dbReference type="EMBL" id="AVOT02064377">
    <property type="protein sequence ID" value="MBW0556798.1"/>
    <property type="molecule type" value="Genomic_DNA"/>
</dbReference>
<proteinExistence type="predicted"/>